<feature type="non-terminal residue" evidence="1">
    <location>
        <position position="1"/>
    </location>
</feature>
<evidence type="ECO:0000313" key="1">
    <source>
        <dbReference type="EMBL" id="MFD0857177.1"/>
    </source>
</evidence>
<evidence type="ECO:0008006" key="3">
    <source>
        <dbReference type="Google" id="ProtNLM"/>
    </source>
</evidence>
<gene>
    <name evidence="1" type="ORF">ACFQ07_33550</name>
</gene>
<accession>A0ABW3CUC4</accession>
<dbReference type="Proteomes" id="UP001597083">
    <property type="component" value="Unassembled WGS sequence"/>
</dbReference>
<keyword evidence="2" id="KW-1185">Reference proteome</keyword>
<organism evidence="1 2">
    <name type="scientific">Actinomadura adrarensis</name>
    <dbReference type="NCBI Taxonomy" id="1819600"/>
    <lineage>
        <taxon>Bacteria</taxon>
        <taxon>Bacillati</taxon>
        <taxon>Actinomycetota</taxon>
        <taxon>Actinomycetes</taxon>
        <taxon>Streptosporangiales</taxon>
        <taxon>Thermomonosporaceae</taxon>
        <taxon>Actinomadura</taxon>
    </lineage>
</organism>
<proteinExistence type="predicted"/>
<sequence>MAGSARASLRQADDWHRKIVRVGDAEERHRQEQRRAENGLDMLRAVQWGSGFDGFHNAEERAEGLAEMAAAMGVEPGRLLLGEHGLAMPIPVMASRRNGRRDFPPDTSLEFAAHPVHYLDPHTLRRKMVGGVEEDDDQYIARLTAQLHERGFMNNDGEFVDAFAANGFDTRVPEVRERVERWISGGPDEELSRIMISSRRSEDAAVQASRHWSDYQRTGHEQRYIQDVRVLLESGLPDAKRDVETSLLDLEVRLPDGSNQRLGDLQTQLTGFVRALWQNAADMADLRSRQVSMAADDFQRRLDQVTTRHQADVQQFDQLAAHVRDAVDQVSGARGVLEMEKLRIQMDDPSSDIDPSRMRRTAEEVMSQKARDMADWHDTVDKLVAALTLLPPDDRGAEEYNEALAQFARTFTKRIRTEDRENQEMLADLEETVRIMERNLRMIRSSPRKTSTGPANVRDLIWKHVGSS</sequence>
<name>A0ABW3CUC4_9ACTN</name>
<protein>
    <recommendedName>
        <fullName evidence="3">DUF3375 domain-containing protein</fullName>
    </recommendedName>
</protein>
<dbReference type="EMBL" id="JBHTIR010004377">
    <property type="protein sequence ID" value="MFD0857177.1"/>
    <property type="molecule type" value="Genomic_DNA"/>
</dbReference>
<evidence type="ECO:0000313" key="2">
    <source>
        <dbReference type="Proteomes" id="UP001597083"/>
    </source>
</evidence>
<comment type="caution">
    <text evidence="1">The sequence shown here is derived from an EMBL/GenBank/DDBJ whole genome shotgun (WGS) entry which is preliminary data.</text>
</comment>
<reference evidence="2" key="1">
    <citation type="journal article" date="2019" name="Int. J. Syst. Evol. Microbiol.">
        <title>The Global Catalogue of Microorganisms (GCM) 10K type strain sequencing project: providing services to taxonomists for standard genome sequencing and annotation.</title>
        <authorList>
            <consortium name="The Broad Institute Genomics Platform"/>
            <consortium name="The Broad Institute Genome Sequencing Center for Infectious Disease"/>
            <person name="Wu L."/>
            <person name="Ma J."/>
        </authorList>
    </citation>
    <scope>NUCLEOTIDE SEQUENCE [LARGE SCALE GENOMIC DNA]</scope>
    <source>
        <strain evidence="2">JCM 31696</strain>
    </source>
</reference>